<keyword evidence="4" id="KW-1185">Reference proteome</keyword>
<feature type="domain" description="Secretion system C-terminal sorting" evidence="2">
    <location>
        <begin position="238"/>
        <end position="304"/>
    </location>
</feature>
<name>A0A4U8UKX2_9FLAO</name>
<dbReference type="OrthoDB" id="9792152at2"/>
<evidence type="ECO:0000313" key="3">
    <source>
        <dbReference type="EMBL" id="TLG99043.1"/>
    </source>
</evidence>
<dbReference type="EMBL" id="AFXZ01000013">
    <property type="protein sequence ID" value="TLG99043.1"/>
    <property type="molecule type" value="Genomic_DNA"/>
</dbReference>
<evidence type="ECO:0000259" key="2">
    <source>
        <dbReference type="Pfam" id="PF18962"/>
    </source>
</evidence>
<dbReference type="InterPro" id="IPR026444">
    <property type="entry name" value="Secre_tail"/>
</dbReference>
<sequence>MPLGIYPPPAGQTGTTAIAKGNTLFIDWASGASVTRGLMNITDSGSGNATVGTETNATGIANNAIVSLGDRGEAILTFDIPIADEPGYDFAVFENSFSDTFLELAFVEVSSDGANYFRFPNHSQTQTDTQVGGFGAVDATYINNLAGKYRTGFGTPFDLADIPNDALLDKNSITHVKVIDVVGTIDPAFASYDSYGNIINDPFPTPFGSSGFDLDAVGVINNAKTMSAVDDNMVELKIYPNPASDFFNIKSLNQVVDLEIYDITGKLVKQLNNTSEKQINISNLKQGVYIVKISSQNKNGLFKLIKQ</sequence>
<keyword evidence="1" id="KW-0732">Signal</keyword>
<proteinExistence type="predicted"/>
<dbReference type="Pfam" id="PF18962">
    <property type="entry name" value="Por_Secre_tail"/>
    <property type="match status" value="1"/>
</dbReference>
<comment type="caution">
    <text evidence="3">The sequence shown here is derived from an EMBL/GenBank/DDBJ whole genome shotgun (WGS) entry which is preliminary data.</text>
</comment>
<gene>
    <name evidence="3" type="ORF">BZARG_03275</name>
</gene>
<dbReference type="STRING" id="1046627.BZARG_1443"/>
<dbReference type="AlphaFoldDB" id="A0A4U8UKX2"/>
<protein>
    <submittedName>
        <fullName evidence="3">T9SS type A sorting domain-containing protein</fullName>
    </submittedName>
</protein>
<evidence type="ECO:0000313" key="4">
    <source>
        <dbReference type="Proteomes" id="UP000003730"/>
    </source>
</evidence>
<reference evidence="3 4" key="1">
    <citation type="journal article" date="2008" name="Int. J. Syst. Evol. Microbiol.">
        <title>Bizionia argentinensis sp. nov., isolated from surface marine water in Antarctica.</title>
        <authorList>
            <person name="Bercovich A."/>
            <person name="Vazquez S.C."/>
            <person name="Yankilevich P."/>
            <person name="Coria S.H."/>
            <person name="Foti M."/>
            <person name="Hernandez E."/>
            <person name="Vidal A."/>
            <person name="Ruberto L."/>
            <person name="Melo C."/>
            <person name="Marenssi S."/>
            <person name="Criscuolo M."/>
            <person name="Memoli M."/>
            <person name="Arguelles M."/>
            <person name="Mac Cormack W.P."/>
        </authorList>
    </citation>
    <scope>NUCLEOTIDE SEQUENCE [LARGE SCALE GENOMIC DNA]</scope>
    <source>
        <strain evidence="3 4">JUB59</strain>
    </source>
</reference>
<evidence type="ECO:0000256" key="1">
    <source>
        <dbReference type="ARBA" id="ARBA00022729"/>
    </source>
</evidence>
<dbReference type="Proteomes" id="UP000003730">
    <property type="component" value="Unassembled WGS sequence"/>
</dbReference>
<organism evidence="3 4">
    <name type="scientific">Bizionia argentinensis JUB59</name>
    <dbReference type="NCBI Taxonomy" id="1046627"/>
    <lineage>
        <taxon>Bacteria</taxon>
        <taxon>Pseudomonadati</taxon>
        <taxon>Bacteroidota</taxon>
        <taxon>Flavobacteriia</taxon>
        <taxon>Flavobacteriales</taxon>
        <taxon>Flavobacteriaceae</taxon>
        <taxon>Bizionia</taxon>
    </lineage>
</organism>
<accession>A0A4U8UKX2</accession>
<dbReference type="NCBIfam" id="TIGR04183">
    <property type="entry name" value="Por_Secre_tail"/>
    <property type="match status" value="1"/>
</dbReference>